<reference evidence="2" key="1">
    <citation type="submission" date="2021-02" db="EMBL/GenBank/DDBJ databases">
        <authorList>
            <person name="Dougan E. K."/>
            <person name="Rhodes N."/>
            <person name="Thang M."/>
            <person name="Chan C."/>
        </authorList>
    </citation>
    <scope>NUCLEOTIDE SEQUENCE</scope>
</reference>
<feature type="non-terminal residue" evidence="2">
    <location>
        <position position="1"/>
    </location>
</feature>
<evidence type="ECO:0000313" key="3">
    <source>
        <dbReference type="Proteomes" id="UP000601435"/>
    </source>
</evidence>
<dbReference type="EMBL" id="CAJNJA010034110">
    <property type="protein sequence ID" value="CAE7687504.1"/>
    <property type="molecule type" value="Genomic_DNA"/>
</dbReference>
<evidence type="ECO:0000313" key="2">
    <source>
        <dbReference type="EMBL" id="CAE7687504.1"/>
    </source>
</evidence>
<organism evidence="2 3">
    <name type="scientific">Symbiodinium necroappetens</name>
    <dbReference type="NCBI Taxonomy" id="1628268"/>
    <lineage>
        <taxon>Eukaryota</taxon>
        <taxon>Sar</taxon>
        <taxon>Alveolata</taxon>
        <taxon>Dinophyceae</taxon>
        <taxon>Suessiales</taxon>
        <taxon>Symbiodiniaceae</taxon>
        <taxon>Symbiodinium</taxon>
    </lineage>
</organism>
<comment type="caution">
    <text evidence="2">The sequence shown here is derived from an EMBL/GenBank/DDBJ whole genome shotgun (WGS) entry which is preliminary data.</text>
</comment>
<feature type="non-terminal residue" evidence="2">
    <location>
        <position position="89"/>
    </location>
</feature>
<feature type="region of interest" description="Disordered" evidence="1">
    <location>
        <begin position="46"/>
        <end position="89"/>
    </location>
</feature>
<keyword evidence="3" id="KW-1185">Reference proteome</keyword>
<sequence>ACTSGWLHGSTSRNTVTPVQLRPAKRTAGCSQPAWRRRCRTVPRRCRGWRGSQRQQKARASKRQAPARTRRLGSRTQGTAAFAARPWAR</sequence>
<dbReference type="AlphaFoldDB" id="A0A812WNR9"/>
<accession>A0A812WNR9</accession>
<dbReference type="Proteomes" id="UP000601435">
    <property type="component" value="Unassembled WGS sequence"/>
</dbReference>
<protein>
    <submittedName>
        <fullName evidence="2">Uncharacterized protein</fullName>
    </submittedName>
</protein>
<gene>
    <name evidence="2" type="ORF">SNEC2469_LOCUS19801</name>
</gene>
<name>A0A812WNR9_9DINO</name>
<evidence type="ECO:0000256" key="1">
    <source>
        <dbReference type="SAM" id="MobiDB-lite"/>
    </source>
</evidence>
<proteinExistence type="predicted"/>